<protein>
    <submittedName>
        <fullName evidence="2">Uncharacterized protein</fullName>
    </submittedName>
</protein>
<reference evidence="2 3" key="1">
    <citation type="journal article" date="2005" name="Nature">
        <title>The genome of the social amoeba Dictyostelium discoideum.</title>
        <authorList>
            <consortium name="The Dictyostelium discoideum Sequencing Consortium"/>
            <person name="Eichinger L."/>
            <person name="Pachebat J.A."/>
            <person name="Glockner G."/>
            <person name="Rajandream M.A."/>
            <person name="Sucgang R."/>
            <person name="Berriman M."/>
            <person name="Song J."/>
            <person name="Olsen R."/>
            <person name="Szafranski K."/>
            <person name="Xu Q."/>
            <person name="Tunggal B."/>
            <person name="Kummerfeld S."/>
            <person name="Madera M."/>
            <person name="Konfortov B.A."/>
            <person name="Rivero F."/>
            <person name="Bankier A.T."/>
            <person name="Lehmann R."/>
            <person name="Hamlin N."/>
            <person name="Davies R."/>
            <person name="Gaudet P."/>
            <person name="Fey P."/>
            <person name="Pilcher K."/>
            <person name="Chen G."/>
            <person name="Saunders D."/>
            <person name="Sodergren E."/>
            <person name="Davis P."/>
            <person name="Kerhornou A."/>
            <person name="Nie X."/>
            <person name="Hall N."/>
            <person name="Anjard C."/>
            <person name="Hemphill L."/>
            <person name="Bason N."/>
            <person name="Farbrother P."/>
            <person name="Desany B."/>
            <person name="Just E."/>
            <person name="Morio T."/>
            <person name="Rost R."/>
            <person name="Churcher C."/>
            <person name="Cooper J."/>
            <person name="Haydock S."/>
            <person name="van Driessche N."/>
            <person name="Cronin A."/>
            <person name="Goodhead I."/>
            <person name="Muzny D."/>
            <person name="Mourier T."/>
            <person name="Pain A."/>
            <person name="Lu M."/>
            <person name="Harper D."/>
            <person name="Lindsay R."/>
            <person name="Hauser H."/>
            <person name="James K."/>
            <person name="Quiles M."/>
            <person name="Madan Babu M."/>
            <person name="Saito T."/>
            <person name="Buchrieser C."/>
            <person name="Wardroper A."/>
            <person name="Felder M."/>
            <person name="Thangavelu M."/>
            <person name="Johnson D."/>
            <person name="Knights A."/>
            <person name="Loulseged H."/>
            <person name="Mungall K."/>
            <person name="Oliver K."/>
            <person name="Price C."/>
            <person name="Quail M.A."/>
            <person name="Urushihara H."/>
            <person name="Hernandez J."/>
            <person name="Rabbinowitsch E."/>
            <person name="Steffen D."/>
            <person name="Sanders M."/>
            <person name="Ma J."/>
            <person name="Kohara Y."/>
            <person name="Sharp S."/>
            <person name="Simmonds M."/>
            <person name="Spiegler S."/>
            <person name="Tivey A."/>
            <person name="Sugano S."/>
            <person name="White B."/>
            <person name="Walker D."/>
            <person name="Woodward J."/>
            <person name="Winckler T."/>
            <person name="Tanaka Y."/>
            <person name="Shaulsky G."/>
            <person name="Schleicher M."/>
            <person name="Weinstock G."/>
            <person name="Rosenthal A."/>
            <person name="Cox E.C."/>
            <person name="Chisholm R.L."/>
            <person name="Gibbs R."/>
            <person name="Loomis W.F."/>
            <person name="Platzer M."/>
            <person name="Kay R.R."/>
            <person name="Williams J."/>
            <person name="Dear P.H."/>
            <person name="Noegel A.A."/>
            <person name="Barrell B."/>
            <person name="Kuspa A."/>
        </authorList>
    </citation>
    <scope>NUCLEOTIDE SEQUENCE [LARGE SCALE GENOMIC DNA]</scope>
    <source>
        <strain evidence="2 3">AX4</strain>
    </source>
</reference>
<keyword evidence="3" id="KW-1185">Reference proteome</keyword>
<evidence type="ECO:0000313" key="2">
    <source>
        <dbReference type="EMBL" id="EAL60368.1"/>
    </source>
</evidence>
<feature type="region of interest" description="Disordered" evidence="1">
    <location>
        <begin position="1"/>
        <end position="30"/>
    </location>
</feature>
<dbReference type="VEuPathDB" id="AmoebaDB:DDB_G0294230"/>
<accession>Q54AT1</accession>
<dbReference type="GeneID" id="3385445"/>
<dbReference type="PaxDb" id="44689-DDB0215108"/>
<dbReference type="KEGG" id="ddi:DDB_G0294230"/>
<evidence type="ECO:0000313" key="3">
    <source>
        <dbReference type="Proteomes" id="UP000002195"/>
    </source>
</evidence>
<evidence type="ECO:0000256" key="1">
    <source>
        <dbReference type="SAM" id="MobiDB-lite"/>
    </source>
</evidence>
<dbReference type="dictyBase" id="DDB_G0294230"/>
<dbReference type="PhylomeDB" id="Q54AT1"/>
<dbReference type="Proteomes" id="UP000002195">
    <property type="component" value="Unassembled WGS sequence"/>
</dbReference>
<gene>
    <name evidence="2" type="ORF">DDB_G0294230</name>
</gene>
<dbReference type="EMBL" id="AAFI02000236">
    <property type="protein sequence ID" value="EAL60368.1"/>
    <property type="molecule type" value="Genomic_DNA"/>
</dbReference>
<proteinExistence type="predicted"/>
<dbReference type="RefSeq" id="XP_628781.1">
    <property type="nucleotide sequence ID" value="XM_628779.1"/>
</dbReference>
<dbReference type="InParanoid" id="Q54AT1"/>
<name>Q54AT1_DICDI</name>
<dbReference type="SMR" id="Q54AT1"/>
<comment type="caution">
    <text evidence="2">The sequence shown here is derived from an EMBL/GenBank/DDBJ whole genome shotgun (WGS) entry which is preliminary data.</text>
</comment>
<sequence>MSSTTTPSKKAIRKAKVSSTAKRAAEVTTASNDGTNVQVKSKKTFCPTKGDDDIYSTESTDVSDVEVRESFKEIKDQFH</sequence>
<dbReference type="HOGENOM" id="CLU_2611043_0_0_1"/>
<organism evidence="2 3">
    <name type="scientific">Dictyostelium discoideum</name>
    <name type="common">Social amoeba</name>
    <dbReference type="NCBI Taxonomy" id="44689"/>
    <lineage>
        <taxon>Eukaryota</taxon>
        <taxon>Amoebozoa</taxon>
        <taxon>Evosea</taxon>
        <taxon>Eumycetozoa</taxon>
        <taxon>Dictyostelia</taxon>
        <taxon>Dictyosteliales</taxon>
        <taxon>Dictyosteliaceae</taxon>
        <taxon>Dictyostelium</taxon>
    </lineage>
</organism>
<dbReference type="AlphaFoldDB" id="Q54AT1"/>